<keyword evidence="1" id="KW-0808">Transferase</keyword>
<evidence type="ECO:0000313" key="3">
    <source>
        <dbReference type="EMBL" id="GGP05025.1"/>
    </source>
</evidence>
<feature type="domain" description="Methyltransferase" evidence="2">
    <location>
        <begin position="44"/>
        <end position="143"/>
    </location>
</feature>
<dbReference type="GO" id="GO:0008168">
    <property type="term" value="F:methyltransferase activity"/>
    <property type="evidence" value="ECO:0007669"/>
    <property type="project" value="UniProtKB-KW"/>
</dbReference>
<dbReference type="EMBL" id="BMLV01000004">
    <property type="protein sequence ID" value="GGP05025.1"/>
    <property type="molecule type" value="Genomic_DNA"/>
</dbReference>
<dbReference type="CDD" id="cd02440">
    <property type="entry name" value="AdoMet_MTases"/>
    <property type="match status" value="1"/>
</dbReference>
<dbReference type="PANTHER" id="PTHR43861">
    <property type="entry name" value="TRANS-ACONITATE 2-METHYLTRANSFERASE-RELATED"/>
    <property type="match status" value="1"/>
</dbReference>
<organism evidence="3 4">
    <name type="scientific">Cloacibacterium rupense</name>
    <dbReference type="NCBI Taxonomy" id="517423"/>
    <lineage>
        <taxon>Bacteria</taxon>
        <taxon>Pseudomonadati</taxon>
        <taxon>Bacteroidota</taxon>
        <taxon>Flavobacteriia</taxon>
        <taxon>Flavobacteriales</taxon>
        <taxon>Weeksellaceae</taxon>
    </lineage>
</organism>
<evidence type="ECO:0000259" key="2">
    <source>
        <dbReference type="Pfam" id="PF13649"/>
    </source>
</evidence>
<dbReference type="RefSeq" id="WP_188617936.1">
    <property type="nucleotide sequence ID" value="NZ_BMLV01000004.1"/>
</dbReference>
<evidence type="ECO:0000256" key="1">
    <source>
        <dbReference type="ARBA" id="ARBA00022679"/>
    </source>
</evidence>
<dbReference type="SUPFAM" id="SSF53335">
    <property type="entry name" value="S-adenosyl-L-methionine-dependent methyltransferases"/>
    <property type="match status" value="1"/>
</dbReference>
<sequence>MSWFEDWFNTPYYHILYKDRDFVEAENFITHLTKELQLPNESKIIDLACGKGRHSVFLHQLGYEVLGVDLSEESILHNKKFETSTPHSLTFKVHDMRNELYPEICAEKVDAVFNLFTSFGYFDDEEEDKKVFQSVKNVLKKDGIFILDFLNEKFVKNTLIPETDVKKGDLDFKIKKRIEENYVIKDIYFEDEGKDFHYFEKVKLSTLEQIKALAENCGFEVIKIWGNYNLDSFDRETSPRCIFQFKYKTK</sequence>
<keyword evidence="3" id="KW-0489">Methyltransferase</keyword>
<name>A0ABQ2NL79_9FLAO</name>
<dbReference type="InterPro" id="IPR029063">
    <property type="entry name" value="SAM-dependent_MTases_sf"/>
</dbReference>
<dbReference type="Pfam" id="PF13649">
    <property type="entry name" value="Methyltransf_25"/>
    <property type="match status" value="1"/>
</dbReference>
<evidence type="ECO:0000313" key="4">
    <source>
        <dbReference type="Proteomes" id="UP000620064"/>
    </source>
</evidence>
<dbReference type="InterPro" id="IPR041698">
    <property type="entry name" value="Methyltransf_25"/>
</dbReference>
<dbReference type="Gene3D" id="2.20.25.110">
    <property type="entry name" value="S-adenosyl-L-methionine-dependent methyltransferases"/>
    <property type="match status" value="1"/>
</dbReference>
<keyword evidence="4" id="KW-1185">Reference proteome</keyword>
<comment type="caution">
    <text evidence="3">The sequence shown here is derived from an EMBL/GenBank/DDBJ whole genome shotgun (WGS) entry which is preliminary data.</text>
</comment>
<proteinExistence type="predicted"/>
<dbReference type="Gene3D" id="3.40.50.150">
    <property type="entry name" value="Vaccinia Virus protein VP39"/>
    <property type="match status" value="1"/>
</dbReference>
<accession>A0ABQ2NL79</accession>
<gene>
    <name evidence="3" type="ORF">GCM10010992_19580</name>
</gene>
<protein>
    <submittedName>
        <fullName evidence="3">Methyltransferase</fullName>
    </submittedName>
</protein>
<reference evidence="4" key="1">
    <citation type="journal article" date="2019" name="Int. J. Syst. Evol. Microbiol.">
        <title>The Global Catalogue of Microorganisms (GCM) 10K type strain sequencing project: providing services to taxonomists for standard genome sequencing and annotation.</title>
        <authorList>
            <consortium name="The Broad Institute Genomics Platform"/>
            <consortium name="The Broad Institute Genome Sequencing Center for Infectious Disease"/>
            <person name="Wu L."/>
            <person name="Ma J."/>
        </authorList>
    </citation>
    <scope>NUCLEOTIDE SEQUENCE [LARGE SCALE GENOMIC DNA]</scope>
    <source>
        <strain evidence="4">CGMCC 1.7656</strain>
    </source>
</reference>
<dbReference type="GO" id="GO:0032259">
    <property type="term" value="P:methylation"/>
    <property type="evidence" value="ECO:0007669"/>
    <property type="project" value="UniProtKB-KW"/>
</dbReference>
<dbReference type="Proteomes" id="UP000620064">
    <property type="component" value="Unassembled WGS sequence"/>
</dbReference>